<protein>
    <submittedName>
        <fullName evidence="2">Uncharacterized protein</fullName>
    </submittedName>
</protein>
<keyword evidence="3" id="KW-1185">Reference proteome</keyword>
<evidence type="ECO:0000256" key="1">
    <source>
        <dbReference type="SAM" id="Coils"/>
    </source>
</evidence>
<dbReference type="Proteomes" id="UP001432180">
    <property type="component" value="Chromosome"/>
</dbReference>
<reference evidence="2 3" key="1">
    <citation type="journal article" date="2023" name="Microorganisms">
        <title>Thiorhodovibrio frisius and Trv. litoralis spp. nov., Two Novel Members from a Clade of Fastidious Purple Sulfur Bacteria That Exhibit Unique Red-Shifted Light-Harvesting Capabilities.</title>
        <authorList>
            <person name="Methner A."/>
            <person name="Kuzyk S.B."/>
            <person name="Petersen J."/>
            <person name="Bauer S."/>
            <person name="Brinkmann H."/>
            <person name="Sichau K."/>
            <person name="Wanner G."/>
            <person name="Wolf J."/>
            <person name="Neumann-Schaal M."/>
            <person name="Henke P."/>
            <person name="Tank M."/>
            <person name="Sproer C."/>
            <person name="Bunk B."/>
            <person name="Overmann J."/>
        </authorList>
    </citation>
    <scope>NUCLEOTIDE SEQUENCE [LARGE SCALE GENOMIC DNA]</scope>
    <source>
        <strain evidence="2 3">DSM 6702</strain>
    </source>
</reference>
<evidence type="ECO:0000313" key="2">
    <source>
        <dbReference type="EMBL" id="WPL18666.1"/>
    </source>
</evidence>
<keyword evidence="1" id="KW-0175">Coiled coil</keyword>
<accession>A0ABZ0SCB5</accession>
<proteinExistence type="predicted"/>
<evidence type="ECO:0000313" key="3">
    <source>
        <dbReference type="Proteomes" id="UP001432180"/>
    </source>
</evidence>
<gene>
    <name evidence="2" type="ORF">Thiowin_03749</name>
</gene>
<dbReference type="RefSeq" id="WP_328984418.1">
    <property type="nucleotide sequence ID" value="NZ_CP121472.1"/>
</dbReference>
<organism evidence="2 3">
    <name type="scientific">Thiorhodovibrio winogradskyi</name>
    <dbReference type="NCBI Taxonomy" id="77007"/>
    <lineage>
        <taxon>Bacteria</taxon>
        <taxon>Pseudomonadati</taxon>
        <taxon>Pseudomonadota</taxon>
        <taxon>Gammaproteobacteria</taxon>
        <taxon>Chromatiales</taxon>
        <taxon>Chromatiaceae</taxon>
        <taxon>Thiorhodovibrio</taxon>
    </lineage>
</organism>
<sequence>MSGSNMQAPLLDSLTRRLAETPSVFLAEPRRGRRGQLEVAALVTDLLLTLGGDLLTPTQATAHTPRDKGERNRARLVAICCWLLHDETFRQRPELASPVETLLQSGLNELAVLIDAERFVTDLERREELVRRVLDWLGLCPAGESPHQAADRLGALDSVERERVLRATRARQEAARARQLKKQMQARQAREAAAKANREW</sequence>
<name>A0ABZ0SCB5_9GAMM</name>
<feature type="coiled-coil region" evidence="1">
    <location>
        <begin position="167"/>
        <end position="197"/>
    </location>
</feature>
<dbReference type="EMBL" id="CP121472">
    <property type="protein sequence ID" value="WPL18666.1"/>
    <property type="molecule type" value="Genomic_DNA"/>
</dbReference>